<protein>
    <submittedName>
        <fullName evidence="1">Uncharacterized protein</fullName>
    </submittedName>
</protein>
<gene>
    <name evidence="1" type="ORF">ACPOL_4841</name>
</gene>
<evidence type="ECO:0000313" key="1">
    <source>
        <dbReference type="EMBL" id="AXC14103.1"/>
    </source>
</evidence>
<keyword evidence="2" id="KW-1185">Reference proteome</keyword>
<organism evidence="1 2">
    <name type="scientific">Acidisarcina polymorpha</name>
    <dbReference type="NCBI Taxonomy" id="2211140"/>
    <lineage>
        <taxon>Bacteria</taxon>
        <taxon>Pseudomonadati</taxon>
        <taxon>Acidobacteriota</taxon>
        <taxon>Terriglobia</taxon>
        <taxon>Terriglobales</taxon>
        <taxon>Acidobacteriaceae</taxon>
        <taxon>Acidisarcina</taxon>
    </lineage>
</organism>
<reference evidence="1 2" key="1">
    <citation type="journal article" date="2018" name="Front. Microbiol.">
        <title>Hydrolytic Capabilities as a Key to Environmental Success: Chitinolytic and Cellulolytic Acidobacteria From Acidic Sub-arctic Soils and Boreal Peatlands.</title>
        <authorList>
            <person name="Belova S.E."/>
            <person name="Ravin N.V."/>
            <person name="Pankratov T.A."/>
            <person name="Rakitin A.L."/>
            <person name="Ivanova A.A."/>
            <person name="Beletsky A.V."/>
            <person name="Mardanov A.V."/>
            <person name="Sinninghe Damste J.S."/>
            <person name="Dedysh S.N."/>
        </authorList>
    </citation>
    <scope>NUCLEOTIDE SEQUENCE [LARGE SCALE GENOMIC DNA]</scope>
    <source>
        <strain evidence="1 2">SBC82</strain>
    </source>
</reference>
<evidence type="ECO:0000313" key="2">
    <source>
        <dbReference type="Proteomes" id="UP000253606"/>
    </source>
</evidence>
<proteinExistence type="predicted"/>
<dbReference type="AlphaFoldDB" id="A0A2Z5G4H6"/>
<sequence>MTINDYIRKISKRCLLSFCFTLKKAVGNADFTRCTSNLIESRCSVRFIGGFLAPAARQHGQMFG</sequence>
<dbReference type="EMBL" id="CP030840">
    <property type="protein sequence ID" value="AXC14103.1"/>
    <property type="molecule type" value="Genomic_DNA"/>
</dbReference>
<dbReference type="KEGG" id="abas:ACPOL_4841"/>
<name>A0A2Z5G4H6_9BACT</name>
<dbReference type="Proteomes" id="UP000253606">
    <property type="component" value="Chromosome"/>
</dbReference>
<accession>A0A2Z5G4H6</accession>